<organism evidence="3 4">
    <name type="scientific">[Clostridium] aminophilum</name>
    <dbReference type="NCBI Taxonomy" id="1526"/>
    <lineage>
        <taxon>Bacteria</taxon>
        <taxon>Bacillati</taxon>
        <taxon>Bacillota</taxon>
        <taxon>Clostridia</taxon>
        <taxon>Lachnospirales</taxon>
        <taxon>Lachnospiraceae</taxon>
    </lineage>
</organism>
<dbReference type="RefSeq" id="WP_038288234.1">
    <property type="nucleotide sequence ID" value="NZ_FOZC01000008.1"/>
</dbReference>
<reference evidence="3 4" key="1">
    <citation type="submission" date="2016-10" db="EMBL/GenBank/DDBJ databases">
        <authorList>
            <person name="de Groot N.N."/>
        </authorList>
    </citation>
    <scope>NUCLEOTIDE SEQUENCE [LARGE SCALE GENOMIC DNA]</scope>
    <source>
        <strain evidence="3 4">F</strain>
    </source>
</reference>
<dbReference type="GO" id="GO:0006265">
    <property type="term" value="P:DNA topological change"/>
    <property type="evidence" value="ECO:0007669"/>
    <property type="project" value="InterPro"/>
</dbReference>
<feature type="domain" description="NERD" evidence="2">
    <location>
        <begin position="51"/>
        <end position="170"/>
    </location>
</feature>
<dbReference type="GO" id="GO:0003677">
    <property type="term" value="F:DNA binding"/>
    <property type="evidence" value="ECO:0007669"/>
    <property type="project" value="InterPro"/>
</dbReference>
<dbReference type="PROSITE" id="PS50965">
    <property type="entry name" value="NERD"/>
    <property type="match status" value="1"/>
</dbReference>
<feature type="compositionally biased region" description="Polar residues" evidence="1">
    <location>
        <begin position="279"/>
        <end position="295"/>
    </location>
</feature>
<keyword evidence="3" id="KW-0413">Isomerase</keyword>
<protein>
    <submittedName>
        <fullName evidence="3">Topoisomerase DNA binding C4 zinc finger</fullName>
    </submittedName>
</protein>
<dbReference type="Pfam" id="PF01396">
    <property type="entry name" value="Zn_ribbon_Top1"/>
    <property type="match status" value="1"/>
</dbReference>
<sequence>MSLFSKPEVIILKESNNAKEYLTKLEELQKTVSNDSPLYKKIDNEISIVKAGILGEERILFELKSSGMDLVVLHDICLVDAEGNSAQIDFIVITPYVRVFIECKNLFGNIEITRQGEFIRTVTYGGKRHIEGLYSPITQNERHMQVFKNCWGEGEGTIRRLAFEKFFDYYNKSLIVLANPKTILNAQYAPIDIKSKVIRSDQLIATLKAFKTSDKFNKKDMLNGGEHILSMTREDRKDYIDRFIALKESLDDESRPNSPSETGPGSESETNTEEKRNSDSVAESTATPPVSTSEASKIEALPKEKLCPRCGSKLVLRTAKRGNYVGNQFWGCSQYPKCRYIENLIPDQD</sequence>
<dbReference type="InterPro" id="IPR013498">
    <property type="entry name" value="Topo_IA_Znf"/>
</dbReference>
<dbReference type="Gene3D" id="3.30.65.10">
    <property type="entry name" value="Bacterial Topoisomerase I, domain 1"/>
    <property type="match status" value="1"/>
</dbReference>
<accession>A0A1I6JJK1</accession>
<evidence type="ECO:0000256" key="1">
    <source>
        <dbReference type="SAM" id="MobiDB-lite"/>
    </source>
</evidence>
<name>A0A1I6JJK1_9FIRM</name>
<feature type="region of interest" description="Disordered" evidence="1">
    <location>
        <begin position="250"/>
        <end position="297"/>
    </location>
</feature>
<dbReference type="Pfam" id="PF08378">
    <property type="entry name" value="NERD"/>
    <property type="match status" value="1"/>
</dbReference>
<dbReference type="EMBL" id="FOZC01000008">
    <property type="protein sequence ID" value="SFR78810.1"/>
    <property type="molecule type" value="Genomic_DNA"/>
</dbReference>
<feature type="compositionally biased region" description="Low complexity" evidence="1">
    <location>
        <begin position="256"/>
        <end position="269"/>
    </location>
</feature>
<dbReference type="SUPFAM" id="SSF57783">
    <property type="entry name" value="Zinc beta-ribbon"/>
    <property type="match status" value="1"/>
</dbReference>
<dbReference type="AlphaFoldDB" id="A0A1I6JJK1"/>
<evidence type="ECO:0000259" key="2">
    <source>
        <dbReference type="PROSITE" id="PS50965"/>
    </source>
</evidence>
<evidence type="ECO:0000313" key="4">
    <source>
        <dbReference type="Proteomes" id="UP000214760"/>
    </source>
</evidence>
<dbReference type="GO" id="GO:0003916">
    <property type="term" value="F:DNA topoisomerase activity"/>
    <property type="evidence" value="ECO:0007669"/>
    <property type="project" value="InterPro"/>
</dbReference>
<dbReference type="InterPro" id="IPR011528">
    <property type="entry name" value="NERD"/>
</dbReference>
<dbReference type="Proteomes" id="UP000214760">
    <property type="component" value="Unassembled WGS sequence"/>
</dbReference>
<dbReference type="GO" id="GO:0005694">
    <property type="term" value="C:chromosome"/>
    <property type="evidence" value="ECO:0007669"/>
    <property type="project" value="InterPro"/>
</dbReference>
<proteinExistence type="predicted"/>
<gene>
    <name evidence="3" type="ORF">SAMN02910262_01544</name>
</gene>
<evidence type="ECO:0000313" key="3">
    <source>
        <dbReference type="EMBL" id="SFR78810.1"/>
    </source>
</evidence>